<sequence>MHGHLEATASLPIATRPSQYLGEAEAVVGDARNAPESVVEKRVSQAEELLSHVEETGSDEADEHVEQARELTDEILSKLE</sequence>
<dbReference type="InterPro" id="IPR058465">
    <property type="entry name" value="DUF8152"/>
</dbReference>
<dbReference type="RefSeq" id="WP_245799886.1">
    <property type="nucleotide sequence ID" value="NZ_FTNO01000001.1"/>
</dbReference>
<dbReference type="AlphaFoldDB" id="A0A1N6WE00"/>
<dbReference type="Proteomes" id="UP000186914">
    <property type="component" value="Unassembled WGS sequence"/>
</dbReference>
<dbReference type="Pfam" id="PF26479">
    <property type="entry name" value="DUF8152"/>
    <property type="match status" value="1"/>
</dbReference>
<protein>
    <recommendedName>
        <fullName evidence="1">DUF8152 domain-containing protein</fullName>
    </recommendedName>
</protein>
<proteinExistence type="predicted"/>
<evidence type="ECO:0000313" key="2">
    <source>
        <dbReference type="EMBL" id="SIQ88369.1"/>
    </source>
</evidence>
<evidence type="ECO:0000259" key="1">
    <source>
        <dbReference type="Pfam" id="PF26479"/>
    </source>
</evidence>
<gene>
    <name evidence="2" type="ORF">SAMN05421858_0688</name>
</gene>
<keyword evidence="3" id="KW-1185">Reference proteome</keyword>
<dbReference type="EMBL" id="FTNO01000001">
    <property type="protein sequence ID" value="SIQ88369.1"/>
    <property type="molecule type" value="Genomic_DNA"/>
</dbReference>
<evidence type="ECO:0000313" key="3">
    <source>
        <dbReference type="Proteomes" id="UP000186914"/>
    </source>
</evidence>
<name>A0A1N6WE00_9EURY</name>
<organism evidence="2 3">
    <name type="scientific">Haladaptatus litoreus</name>
    <dbReference type="NCBI Taxonomy" id="553468"/>
    <lineage>
        <taxon>Archaea</taxon>
        <taxon>Methanobacteriati</taxon>
        <taxon>Methanobacteriota</taxon>
        <taxon>Stenosarchaea group</taxon>
        <taxon>Halobacteria</taxon>
        <taxon>Halobacteriales</taxon>
        <taxon>Haladaptataceae</taxon>
        <taxon>Haladaptatus</taxon>
    </lineage>
</organism>
<reference evidence="3" key="1">
    <citation type="submission" date="2017-01" db="EMBL/GenBank/DDBJ databases">
        <authorList>
            <person name="Varghese N."/>
            <person name="Submissions S."/>
        </authorList>
    </citation>
    <scope>NUCLEOTIDE SEQUENCE [LARGE SCALE GENOMIC DNA]</scope>
    <source>
        <strain evidence="3">CGMCC 1.7737</strain>
    </source>
</reference>
<accession>A0A1N6WE00</accession>
<feature type="domain" description="DUF8152" evidence="1">
    <location>
        <begin position="1"/>
        <end position="78"/>
    </location>
</feature>